<feature type="transmembrane region" description="Helical" evidence="1">
    <location>
        <begin position="89"/>
        <end position="109"/>
    </location>
</feature>
<accession>A0A3T0E7C8</accession>
<proteinExistence type="predicted"/>
<gene>
    <name evidence="2" type="ORF">X907_0781</name>
</gene>
<evidence type="ECO:0008006" key="4">
    <source>
        <dbReference type="Google" id="ProtNLM"/>
    </source>
</evidence>
<feature type="transmembrane region" description="Helical" evidence="1">
    <location>
        <begin position="12"/>
        <end position="31"/>
    </location>
</feature>
<dbReference type="EMBL" id="CP018911">
    <property type="protein sequence ID" value="AZU03325.1"/>
    <property type="molecule type" value="Genomic_DNA"/>
</dbReference>
<dbReference type="KEGG" id="gak:X907_0781"/>
<evidence type="ECO:0000313" key="2">
    <source>
        <dbReference type="EMBL" id="AZU03325.1"/>
    </source>
</evidence>
<keyword evidence="3" id="KW-1185">Reference proteome</keyword>
<dbReference type="InterPro" id="IPR019235">
    <property type="entry name" value="DUF2178_TM"/>
</dbReference>
<evidence type="ECO:0000256" key="1">
    <source>
        <dbReference type="SAM" id="Phobius"/>
    </source>
</evidence>
<sequence length="144" mass="15700">MKMSEREQFSWVWLGALTLFYGGYFVVITVLEAAGEVGLFTRLGLLTAAAAASGLALGINALVARSRREPGEETRPDERDRAIRSHARSVAYGVLLAGMILVGCVMPFGATEWEIVQATILVIVIAEIVSCRVVVASYRRGWRV</sequence>
<dbReference type="AlphaFoldDB" id="A0A3T0E7C8"/>
<dbReference type="Proteomes" id="UP000286954">
    <property type="component" value="Chromosome"/>
</dbReference>
<reference evidence="2 3" key="1">
    <citation type="submission" date="2016-12" db="EMBL/GenBank/DDBJ databases">
        <title>The genome of dimorphic prosthecate Glycocaulis alkaliphilus 6b-8t, isolated from crude oil dictates its adaptability in petroleum environments.</title>
        <authorList>
            <person name="Wu X.-L."/>
            <person name="Geng S."/>
        </authorList>
    </citation>
    <scope>NUCLEOTIDE SEQUENCE [LARGE SCALE GENOMIC DNA]</scope>
    <source>
        <strain evidence="2 3">6B-8</strain>
    </source>
</reference>
<keyword evidence="1" id="KW-0812">Transmembrane</keyword>
<keyword evidence="1" id="KW-1133">Transmembrane helix</keyword>
<keyword evidence="1" id="KW-0472">Membrane</keyword>
<name>A0A3T0E7C8_9PROT</name>
<feature type="transmembrane region" description="Helical" evidence="1">
    <location>
        <begin position="43"/>
        <end position="63"/>
    </location>
</feature>
<feature type="transmembrane region" description="Helical" evidence="1">
    <location>
        <begin position="115"/>
        <end position="135"/>
    </location>
</feature>
<evidence type="ECO:0000313" key="3">
    <source>
        <dbReference type="Proteomes" id="UP000286954"/>
    </source>
</evidence>
<protein>
    <recommendedName>
        <fullName evidence="4">Transmembrane protein</fullName>
    </recommendedName>
</protein>
<organism evidence="2 3">
    <name type="scientific">Glycocaulis alkaliphilus</name>
    <dbReference type="NCBI Taxonomy" id="1434191"/>
    <lineage>
        <taxon>Bacteria</taxon>
        <taxon>Pseudomonadati</taxon>
        <taxon>Pseudomonadota</taxon>
        <taxon>Alphaproteobacteria</taxon>
        <taxon>Maricaulales</taxon>
        <taxon>Maricaulaceae</taxon>
        <taxon>Glycocaulis</taxon>
    </lineage>
</organism>
<dbReference type="Pfam" id="PF09946">
    <property type="entry name" value="DUF2178"/>
    <property type="match status" value="1"/>
</dbReference>